<dbReference type="InterPro" id="IPR013763">
    <property type="entry name" value="Cyclin-like_dom"/>
</dbReference>
<feature type="region of interest" description="Disordered" evidence="5">
    <location>
        <begin position="44"/>
        <end position="64"/>
    </location>
</feature>
<keyword evidence="3" id="KW-0131">Cell cycle</keyword>
<comment type="caution">
    <text evidence="7">The sequence shown here is derived from an EMBL/GenBank/DDBJ whole genome shotgun (WGS) entry which is preliminary data.</text>
</comment>
<dbReference type="InterPro" id="IPR006671">
    <property type="entry name" value="Cyclin_N"/>
</dbReference>
<accession>A0AAD5UKI9</accession>
<dbReference type="InterPro" id="IPR004367">
    <property type="entry name" value="Cyclin_C-dom"/>
</dbReference>
<evidence type="ECO:0000256" key="5">
    <source>
        <dbReference type="SAM" id="MobiDB-lite"/>
    </source>
</evidence>
<reference evidence="7" key="1">
    <citation type="submission" date="2020-05" db="EMBL/GenBank/DDBJ databases">
        <title>Phylogenomic resolution of chytrid fungi.</title>
        <authorList>
            <person name="Stajich J.E."/>
            <person name="Amses K."/>
            <person name="Simmons R."/>
            <person name="Seto K."/>
            <person name="Myers J."/>
            <person name="Bonds A."/>
            <person name="Quandt C.A."/>
            <person name="Barry K."/>
            <person name="Liu P."/>
            <person name="Grigoriev I."/>
            <person name="Longcore J.E."/>
            <person name="James T.Y."/>
        </authorList>
    </citation>
    <scope>NUCLEOTIDE SEQUENCE</scope>
    <source>
        <strain evidence="7">PLAUS21</strain>
    </source>
</reference>
<protein>
    <submittedName>
        <fullName evidence="7">G2/mitotic-specific cyclin</fullName>
    </submittedName>
</protein>
<dbReference type="Gene3D" id="1.10.472.10">
    <property type="entry name" value="Cyclin-like"/>
    <property type="match status" value="2"/>
</dbReference>
<name>A0AAD5UKI9_9FUNG</name>
<dbReference type="GO" id="GO:0016538">
    <property type="term" value="F:cyclin-dependent protein serine/threonine kinase regulator activity"/>
    <property type="evidence" value="ECO:0007669"/>
    <property type="project" value="InterPro"/>
</dbReference>
<keyword evidence="1" id="KW-0132">Cell division</keyword>
<gene>
    <name evidence="7" type="primary">CLB2_1</name>
    <name evidence="7" type="ORF">HK103_000223</name>
</gene>
<sequence>MSENLLRHKRAPTNDPNKVLVSRYAQGIYNPKSNSAKRQVLGETTNNIEPPTKRSKTMKPSVAAQPVVQPKPVNHVAAAKQAIKEKQQVKDRRIRKTGMLPNYSHVKSKVNSNINMARSADSNSSLMNDSTIVDDSMDIDMSSISNSRLSANTSVLSTSTLVQSKLYSPLAGSLQRVNRVSKLSELTRSHSLAINVSPIKKELKKSFTFPSVYSENSRRLKPLIKVKPKLVYRDPIKVEEYAAEIFIYWKELEVHAYFRLLPETLYLTTNLIDRTLTHKSISMSKLQLVGVTSLLIASKYEEIQSPMISDMVYMTANGYKEEEIKTAERHLLGIVSYKIGYPNPLNFLKRFNCEEKERHLCEYFLESMMLGKQFIGYPPSLQAAAAYFLTLKTLYDKSWVRKN</sequence>
<dbReference type="EMBL" id="JADGKB010000010">
    <property type="protein sequence ID" value="KAJ3260613.1"/>
    <property type="molecule type" value="Genomic_DNA"/>
</dbReference>
<dbReference type="SMART" id="SM00385">
    <property type="entry name" value="CYCLIN"/>
    <property type="match status" value="1"/>
</dbReference>
<dbReference type="InterPro" id="IPR039361">
    <property type="entry name" value="Cyclin"/>
</dbReference>
<feature type="domain" description="Cyclin-like" evidence="6">
    <location>
        <begin position="252"/>
        <end position="333"/>
    </location>
</feature>
<dbReference type="Pfam" id="PF00134">
    <property type="entry name" value="Cyclin_N"/>
    <property type="match status" value="1"/>
</dbReference>
<evidence type="ECO:0000256" key="3">
    <source>
        <dbReference type="ARBA" id="ARBA00023306"/>
    </source>
</evidence>
<dbReference type="GO" id="GO:0044772">
    <property type="term" value="P:mitotic cell cycle phase transition"/>
    <property type="evidence" value="ECO:0007669"/>
    <property type="project" value="InterPro"/>
</dbReference>
<proteinExistence type="inferred from homology"/>
<evidence type="ECO:0000256" key="2">
    <source>
        <dbReference type="ARBA" id="ARBA00023127"/>
    </source>
</evidence>
<dbReference type="FunFam" id="1.10.472.10:FF:000001">
    <property type="entry name" value="G2/mitotic-specific cyclin"/>
    <property type="match status" value="1"/>
</dbReference>
<dbReference type="PIRSF" id="PIRSF001771">
    <property type="entry name" value="Cyclin_A_B_D_E"/>
    <property type="match status" value="1"/>
</dbReference>
<comment type="similarity">
    <text evidence="4">Belongs to the cyclin family.</text>
</comment>
<dbReference type="PANTHER" id="PTHR10177">
    <property type="entry name" value="CYCLINS"/>
    <property type="match status" value="1"/>
</dbReference>
<dbReference type="AlphaFoldDB" id="A0AAD5UKI9"/>
<evidence type="ECO:0000259" key="6">
    <source>
        <dbReference type="SMART" id="SM00385"/>
    </source>
</evidence>
<dbReference type="Pfam" id="PF02984">
    <property type="entry name" value="Cyclin_C"/>
    <property type="match status" value="1"/>
</dbReference>
<keyword evidence="2 4" id="KW-0195">Cyclin</keyword>
<evidence type="ECO:0000313" key="7">
    <source>
        <dbReference type="EMBL" id="KAJ3260613.1"/>
    </source>
</evidence>
<dbReference type="GO" id="GO:0051301">
    <property type="term" value="P:cell division"/>
    <property type="evidence" value="ECO:0007669"/>
    <property type="project" value="UniProtKB-KW"/>
</dbReference>
<dbReference type="CDD" id="cd20537">
    <property type="entry name" value="CYCLIN_CCNO-like_rpt2"/>
    <property type="match status" value="1"/>
</dbReference>
<organism evidence="7 8">
    <name type="scientific">Boothiomyces macroporosus</name>
    <dbReference type="NCBI Taxonomy" id="261099"/>
    <lineage>
        <taxon>Eukaryota</taxon>
        <taxon>Fungi</taxon>
        <taxon>Fungi incertae sedis</taxon>
        <taxon>Chytridiomycota</taxon>
        <taxon>Chytridiomycota incertae sedis</taxon>
        <taxon>Chytridiomycetes</taxon>
        <taxon>Rhizophydiales</taxon>
        <taxon>Terramycetaceae</taxon>
        <taxon>Boothiomyces</taxon>
    </lineage>
</organism>
<dbReference type="InterPro" id="IPR046965">
    <property type="entry name" value="Cyclin_A/B-like"/>
</dbReference>
<evidence type="ECO:0000256" key="1">
    <source>
        <dbReference type="ARBA" id="ARBA00022618"/>
    </source>
</evidence>
<evidence type="ECO:0000313" key="8">
    <source>
        <dbReference type="Proteomes" id="UP001210925"/>
    </source>
</evidence>
<keyword evidence="8" id="KW-1185">Reference proteome</keyword>
<dbReference type="Proteomes" id="UP001210925">
    <property type="component" value="Unassembled WGS sequence"/>
</dbReference>
<evidence type="ECO:0000256" key="4">
    <source>
        <dbReference type="RuleBase" id="RU000383"/>
    </source>
</evidence>
<dbReference type="InterPro" id="IPR036915">
    <property type="entry name" value="Cyclin-like_sf"/>
</dbReference>
<dbReference type="SUPFAM" id="SSF47954">
    <property type="entry name" value="Cyclin-like"/>
    <property type="match status" value="2"/>
</dbReference>